<dbReference type="EMBL" id="OX459947">
    <property type="protein sequence ID" value="CAI9154233.1"/>
    <property type="molecule type" value="Genomic_DNA"/>
</dbReference>
<dbReference type="Gene3D" id="1.10.510.10">
    <property type="entry name" value="Transferase(Phosphotransferase) domain 1"/>
    <property type="match status" value="1"/>
</dbReference>
<accession>A0ABN8Y1B0</accession>
<feature type="region of interest" description="Disordered" evidence="1">
    <location>
        <begin position="41"/>
        <end position="62"/>
    </location>
</feature>
<reference evidence="2" key="1">
    <citation type="submission" date="2023-04" db="EMBL/GenBank/DDBJ databases">
        <authorList>
            <consortium name="ELIXIR-Norway"/>
        </authorList>
    </citation>
    <scope>NUCLEOTIDE SEQUENCE [LARGE SCALE GENOMIC DNA]</scope>
</reference>
<name>A0ABN8Y1B0_RANTA</name>
<organism evidence="2 3">
    <name type="scientific">Rangifer tarandus platyrhynchus</name>
    <name type="common">Svalbard reindeer</name>
    <dbReference type="NCBI Taxonomy" id="3082113"/>
    <lineage>
        <taxon>Eukaryota</taxon>
        <taxon>Metazoa</taxon>
        <taxon>Chordata</taxon>
        <taxon>Craniata</taxon>
        <taxon>Vertebrata</taxon>
        <taxon>Euteleostomi</taxon>
        <taxon>Mammalia</taxon>
        <taxon>Eutheria</taxon>
        <taxon>Laurasiatheria</taxon>
        <taxon>Artiodactyla</taxon>
        <taxon>Ruminantia</taxon>
        <taxon>Pecora</taxon>
        <taxon>Cervidae</taxon>
        <taxon>Odocoileinae</taxon>
        <taxon>Rangifer</taxon>
    </lineage>
</organism>
<proteinExistence type="predicted"/>
<feature type="compositionally biased region" description="Low complexity" evidence="1">
    <location>
        <begin position="161"/>
        <end position="175"/>
    </location>
</feature>
<gene>
    <name evidence="2" type="ORF">MRATA1EN1_LOCUS3195</name>
</gene>
<evidence type="ECO:0000313" key="2">
    <source>
        <dbReference type="EMBL" id="CAI9154233.1"/>
    </source>
</evidence>
<keyword evidence="3" id="KW-1185">Reference proteome</keyword>
<protein>
    <submittedName>
        <fullName evidence="2">Uncharacterized protein</fullName>
    </submittedName>
</protein>
<feature type="compositionally biased region" description="Low complexity" evidence="1">
    <location>
        <begin position="43"/>
        <end position="54"/>
    </location>
</feature>
<feature type="region of interest" description="Disordered" evidence="1">
    <location>
        <begin position="103"/>
        <end position="175"/>
    </location>
</feature>
<sequence length="175" mass="18450">MLLEKLNSTVPCLLDATTDLPEELTVSTSYSAADYGLSDNLATSTPGTSSGDSPSHPHHHNFSPHLLHFVQQCIQCNPDMRPRASSLTNSSSFKQINGDLEAAADSERRVARSSGFGRAPPPRRPVCSLPGPPGSTLVPPVPSRGLGQAADPSAGDRLARVRPAAAARARPLLPR</sequence>
<evidence type="ECO:0000256" key="1">
    <source>
        <dbReference type="SAM" id="MobiDB-lite"/>
    </source>
</evidence>
<evidence type="ECO:0000313" key="3">
    <source>
        <dbReference type="Proteomes" id="UP001176941"/>
    </source>
</evidence>
<dbReference type="Proteomes" id="UP001176941">
    <property type="component" value="Chromosome 11"/>
</dbReference>